<dbReference type="RefSeq" id="WP_146372632.1">
    <property type="nucleotide sequence ID" value="NZ_SJPP01000002.1"/>
</dbReference>
<accession>A0A5C6B995</accession>
<dbReference type="EMBL" id="SJPP01000002">
    <property type="protein sequence ID" value="TWU08845.1"/>
    <property type="molecule type" value="Genomic_DNA"/>
</dbReference>
<dbReference type="SUPFAM" id="SSF46955">
    <property type="entry name" value="Putative DNA-binding domain"/>
    <property type="match status" value="1"/>
</dbReference>
<keyword evidence="3" id="KW-1185">Reference proteome</keyword>
<organism evidence="2 3">
    <name type="scientific">Symmachiella macrocystis</name>
    <dbReference type="NCBI Taxonomy" id="2527985"/>
    <lineage>
        <taxon>Bacteria</taxon>
        <taxon>Pseudomonadati</taxon>
        <taxon>Planctomycetota</taxon>
        <taxon>Planctomycetia</taxon>
        <taxon>Planctomycetales</taxon>
        <taxon>Planctomycetaceae</taxon>
        <taxon>Symmachiella</taxon>
    </lineage>
</organism>
<proteinExistence type="predicted"/>
<protein>
    <submittedName>
        <fullName evidence="2">Prophage CP4-57 regulatory protein (AlpA)</fullName>
    </submittedName>
</protein>
<dbReference type="Proteomes" id="UP000320735">
    <property type="component" value="Unassembled WGS sequence"/>
</dbReference>
<feature type="domain" description="Helix-turn-helix" evidence="1">
    <location>
        <begin position="8"/>
        <end position="58"/>
    </location>
</feature>
<name>A0A5C6B995_9PLAN</name>
<dbReference type="InterPro" id="IPR041657">
    <property type="entry name" value="HTH_17"/>
</dbReference>
<dbReference type="Pfam" id="PF12728">
    <property type="entry name" value="HTH_17"/>
    <property type="match status" value="1"/>
</dbReference>
<evidence type="ECO:0000313" key="3">
    <source>
        <dbReference type="Proteomes" id="UP000320735"/>
    </source>
</evidence>
<comment type="caution">
    <text evidence="2">The sequence shown here is derived from an EMBL/GenBank/DDBJ whole genome shotgun (WGS) entry which is preliminary data.</text>
</comment>
<evidence type="ECO:0000259" key="1">
    <source>
        <dbReference type="Pfam" id="PF12728"/>
    </source>
</evidence>
<gene>
    <name evidence="2" type="ORF">CA54_40820</name>
</gene>
<dbReference type="OrthoDB" id="8455288at2"/>
<dbReference type="Gene3D" id="1.10.238.160">
    <property type="match status" value="1"/>
</dbReference>
<sequence>MNNENEFLRMAEVADLMRICRPTLYGWIARGLFPPPLKLGNNVVRYRRSDIDEWIEQHQPQSSEAAKEIEA</sequence>
<dbReference type="AlphaFoldDB" id="A0A5C6B995"/>
<dbReference type="InterPro" id="IPR009061">
    <property type="entry name" value="DNA-bd_dom_put_sf"/>
</dbReference>
<evidence type="ECO:0000313" key="2">
    <source>
        <dbReference type="EMBL" id="TWU08845.1"/>
    </source>
</evidence>
<reference evidence="2 3" key="1">
    <citation type="submission" date="2019-02" db="EMBL/GenBank/DDBJ databases">
        <title>Deep-cultivation of Planctomycetes and their phenomic and genomic characterization uncovers novel biology.</title>
        <authorList>
            <person name="Wiegand S."/>
            <person name="Jogler M."/>
            <person name="Boedeker C."/>
            <person name="Pinto D."/>
            <person name="Vollmers J."/>
            <person name="Rivas-Marin E."/>
            <person name="Kohn T."/>
            <person name="Peeters S.H."/>
            <person name="Heuer A."/>
            <person name="Rast P."/>
            <person name="Oberbeckmann S."/>
            <person name="Bunk B."/>
            <person name="Jeske O."/>
            <person name="Meyerdierks A."/>
            <person name="Storesund J.E."/>
            <person name="Kallscheuer N."/>
            <person name="Luecker S."/>
            <person name="Lage O.M."/>
            <person name="Pohl T."/>
            <person name="Merkel B.J."/>
            <person name="Hornburger P."/>
            <person name="Mueller R.-W."/>
            <person name="Bruemmer F."/>
            <person name="Labrenz M."/>
            <person name="Spormann A.M."/>
            <person name="Op Den Camp H."/>
            <person name="Overmann J."/>
            <person name="Amann R."/>
            <person name="Jetten M.S.M."/>
            <person name="Mascher T."/>
            <person name="Medema M.H."/>
            <person name="Devos D.P."/>
            <person name="Kaster A.-K."/>
            <person name="Ovreas L."/>
            <person name="Rohde M."/>
            <person name="Galperin M.Y."/>
            <person name="Jogler C."/>
        </authorList>
    </citation>
    <scope>NUCLEOTIDE SEQUENCE [LARGE SCALE GENOMIC DNA]</scope>
    <source>
        <strain evidence="2 3">CA54</strain>
    </source>
</reference>